<reference evidence="2" key="1">
    <citation type="submission" date="2015-09" db="EMBL/GenBank/DDBJ databases">
        <authorList>
            <person name="Wibberg D."/>
        </authorList>
    </citation>
    <scope>NUCLEOTIDE SEQUENCE [LARGE SCALE GENOMIC DNA]</scope>
    <source>
        <strain evidence="2">SD1D</strain>
    </source>
</reference>
<sequence>MDDYNNINNVVNKIICTIQITVNMWTNIMYVIPTL</sequence>
<organism evidence="1 2">
    <name type="scientific">Herbinix luporum</name>
    <dbReference type="NCBI Taxonomy" id="1679721"/>
    <lineage>
        <taxon>Bacteria</taxon>
        <taxon>Bacillati</taxon>
        <taxon>Bacillota</taxon>
        <taxon>Clostridia</taxon>
        <taxon>Lachnospirales</taxon>
        <taxon>Lachnospiraceae</taxon>
        <taxon>Herbinix</taxon>
    </lineage>
</organism>
<dbReference type="AlphaFoldDB" id="A0A0K8J6B0"/>
<gene>
    <name evidence="1" type="ORF">SD1D_1322</name>
</gene>
<accession>A0A0K8J6B0</accession>
<evidence type="ECO:0000313" key="1">
    <source>
        <dbReference type="EMBL" id="CUH92868.1"/>
    </source>
</evidence>
<dbReference type="EMBL" id="LN879430">
    <property type="protein sequence ID" value="CUH92868.1"/>
    <property type="molecule type" value="Genomic_DNA"/>
</dbReference>
<name>A0A0K8J6B0_9FIRM</name>
<keyword evidence="2" id="KW-1185">Reference proteome</keyword>
<dbReference type="Proteomes" id="UP000196053">
    <property type="component" value="Chromosome I"/>
</dbReference>
<protein>
    <submittedName>
        <fullName evidence="1">Uncharacterized protein</fullName>
    </submittedName>
</protein>
<dbReference type="KEGG" id="hsd:SD1D_1322"/>
<proteinExistence type="predicted"/>
<evidence type="ECO:0000313" key="2">
    <source>
        <dbReference type="Proteomes" id="UP000196053"/>
    </source>
</evidence>